<dbReference type="PRINTS" id="PR00956">
    <property type="entry name" value="FLGMOTORFLIN"/>
</dbReference>
<dbReference type="EMBL" id="MEUA01000066">
    <property type="protein sequence ID" value="OGC12778.1"/>
    <property type="molecule type" value="Genomic_DNA"/>
</dbReference>
<evidence type="ECO:0000256" key="4">
    <source>
        <dbReference type="ARBA" id="ARBA00022500"/>
    </source>
</evidence>
<dbReference type="NCBIfam" id="TIGR02480">
    <property type="entry name" value="fliN"/>
    <property type="match status" value="1"/>
</dbReference>
<dbReference type="Pfam" id="PF01052">
    <property type="entry name" value="FliMN_C"/>
    <property type="match status" value="1"/>
</dbReference>
<evidence type="ECO:0000256" key="5">
    <source>
        <dbReference type="ARBA" id="ARBA00022779"/>
    </source>
</evidence>
<comment type="similarity">
    <text evidence="2">Belongs to the FliN/MopA/SpaO family.</text>
</comment>
<proteinExistence type="inferred from homology"/>
<keyword evidence="8" id="KW-0282">Flagellum</keyword>
<evidence type="ECO:0000256" key="6">
    <source>
        <dbReference type="ARBA" id="ARBA00023136"/>
    </source>
</evidence>
<keyword evidence="8" id="KW-0966">Cell projection</keyword>
<keyword evidence="6" id="KW-0472">Membrane</keyword>
<sequence length="96" mass="10304">MEVKTVQFPELDAEGKGMRIGEGTLSDIPIEVTAELGKSKLTLREILEIAEGSIIELDRLAGEPLDIKVGGSVIAQGEVVAIDDNYGIRITNVLLK</sequence>
<dbReference type="PANTHER" id="PTHR43484">
    <property type="match status" value="1"/>
</dbReference>
<evidence type="ECO:0000313" key="9">
    <source>
        <dbReference type="Proteomes" id="UP000177905"/>
    </source>
</evidence>
<dbReference type="GO" id="GO:0009425">
    <property type="term" value="C:bacterial-type flagellum basal body"/>
    <property type="evidence" value="ECO:0007669"/>
    <property type="project" value="InterPro"/>
</dbReference>
<dbReference type="GO" id="GO:0005886">
    <property type="term" value="C:plasma membrane"/>
    <property type="evidence" value="ECO:0007669"/>
    <property type="project" value="UniProtKB-SubCell"/>
</dbReference>
<evidence type="ECO:0000259" key="7">
    <source>
        <dbReference type="Pfam" id="PF01052"/>
    </source>
</evidence>
<dbReference type="GO" id="GO:0071973">
    <property type="term" value="P:bacterial-type flagellum-dependent cell motility"/>
    <property type="evidence" value="ECO:0007669"/>
    <property type="project" value="InterPro"/>
</dbReference>
<dbReference type="InterPro" id="IPR001172">
    <property type="entry name" value="FliN_T3SS_HrcQb"/>
</dbReference>
<keyword evidence="5" id="KW-0283">Flagellar rotation</keyword>
<organism evidence="8 9">
    <name type="scientific">candidate division WOR-1 bacterium RIFOXYB2_FULL_36_35</name>
    <dbReference type="NCBI Taxonomy" id="1802578"/>
    <lineage>
        <taxon>Bacteria</taxon>
        <taxon>Bacillati</taxon>
        <taxon>Saganbacteria</taxon>
    </lineage>
</organism>
<accession>A0A1F4RX71</accession>
<dbReference type="SUPFAM" id="SSF101801">
    <property type="entry name" value="Surface presentation of antigens (SPOA)"/>
    <property type="match status" value="1"/>
</dbReference>
<comment type="caution">
    <text evidence="8">The sequence shown here is derived from an EMBL/GenBank/DDBJ whole genome shotgun (WGS) entry which is preliminary data.</text>
</comment>
<evidence type="ECO:0000313" key="8">
    <source>
        <dbReference type="EMBL" id="OGC12778.1"/>
    </source>
</evidence>
<dbReference type="InterPro" id="IPR051469">
    <property type="entry name" value="FliN/MopA/SpaO"/>
</dbReference>
<reference evidence="8 9" key="1">
    <citation type="journal article" date="2016" name="Nat. Commun.">
        <title>Thousands of microbial genomes shed light on interconnected biogeochemical processes in an aquifer system.</title>
        <authorList>
            <person name="Anantharaman K."/>
            <person name="Brown C.T."/>
            <person name="Hug L.A."/>
            <person name="Sharon I."/>
            <person name="Castelle C.J."/>
            <person name="Probst A.J."/>
            <person name="Thomas B.C."/>
            <person name="Singh A."/>
            <person name="Wilkins M.J."/>
            <person name="Karaoz U."/>
            <person name="Brodie E.L."/>
            <person name="Williams K.H."/>
            <person name="Hubbard S.S."/>
            <person name="Banfield J.F."/>
        </authorList>
    </citation>
    <scope>NUCLEOTIDE SEQUENCE [LARGE SCALE GENOMIC DNA]</scope>
</reference>
<dbReference type="InterPro" id="IPR036429">
    <property type="entry name" value="SpoA-like_sf"/>
</dbReference>
<keyword evidence="3" id="KW-1003">Cell membrane</keyword>
<keyword evidence="8" id="KW-0969">Cilium</keyword>
<comment type="subcellular location">
    <subcellularLocation>
        <location evidence="1">Cell membrane</location>
        <topology evidence="1">Peripheral membrane protein</topology>
        <orientation evidence="1">Cytoplasmic side</orientation>
    </subcellularLocation>
</comment>
<feature type="domain" description="Flagellar motor switch protein FliN-like C-terminal" evidence="7">
    <location>
        <begin position="25"/>
        <end position="93"/>
    </location>
</feature>
<evidence type="ECO:0000256" key="1">
    <source>
        <dbReference type="ARBA" id="ARBA00004413"/>
    </source>
</evidence>
<dbReference type="GO" id="GO:0006935">
    <property type="term" value="P:chemotaxis"/>
    <property type="evidence" value="ECO:0007669"/>
    <property type="project" value="UniProtKB-KW"/>
</dbReference>
<dbReference type="GO" id="GO:0003774">
    <property type="term" value="F:cytoskeletal motor activity"/>
    <property type="evidence" value="ECO:0007669"/>
    <property type="project" value="InterPro"/>
</dbReference>
<evidence type="ECO:0000256" key="3">
    <source>
        <dbReference type="ARBA" id="ARBA00022475"/>
    </source>
</evidence>
<gene>
    <name evidence="8" type="ORF">A2290_01990</name>
</gene>
<keyword evidence="4" id="KW-0145">Chemotaxis</keyword>
<dbReference type="InterPro" id="IPR012826">
    <property type="entry name" value="FliN"/>
</dbReference>
<protein>
    <submittedName>
        <fullName evidence="8">Flagellar motor switch protein FliN</fullName>
    </submittedName>
</protein>
<evidence type="ECO:0000256" key="2">
    <source>
        <dbReference type="ARBA" id="ARBA00009226"/>
    </source>
</evidence>
<dbReference type="InterPro" id="IPR001543">
    <property type="entry name" value="FliN-like_C"/>
</dbReference>
<name>A0A1F4RX71_UNCSA</name>
<dbReference type="AlphaFoldDB" id="A0A1F4RX71"/>
<dbReference type="Proteomes" id="UP000177905">
    <property type="component" value="Unassembled WGS sequence"/>
</dbReference>
<dbReference type="PANTHER" id="PTHR43484:SF1">
    <property type="entry name" value="FLAGELLAR MOTOR SWITCH PROTEIN FLIN"/>
    <property type="match status" value="1"/>
</dbReference>
<dbReference type="Gene3D" id="2.30.330.10">
    <property type="entry name" value="SpoA-like"/>
    <property type="match status" value="1"/>
</dbReference>